<proteinExistence type="predicted"/>
<reference evidence="2" key="1">
    <citation type="submission" date="2020-01" db="EMBL/GenBank/DDBJ databases">
        <title>'Steroidobacter agaridevorans' sp. nov., agar-degrading bacteria isolated from rhizosphere soils.</title>
        <authorList>
            <person name="Ikenaga M."/>
            <person name="Kataoka M."/>
            <person name="Murouchi A."/>
            <person name="Katsuragi S."/>
            <person name="Sakai M."/>
        </authorList>
    </citation>
    <scope>NUCLEOTIDE SEQUENCE [LARGE SCALE GENOMIC DNA]</scope>
    <source>
        <strain evidence="2">YU21-B</strain>
    </source>
</reference>
<dbReference type="EMBL" id="BLJN01000005">
    <property type="protein sequence ID" value="GFE82935.1"/>
    <property type="molecule type" value="Genomic_DNA"/>
</dbReference>
<dbReference type="SUPFAM" id="SSF55961">
    <property type="entry name" value="Bet v1-like"/>
    <property type="match status" value="1"/>
</dbReference>
<evidence type="ECO:0008006" key="3">
    <source>
        <dbReference type="Google" id="ProtNLM"/>
    </source>
</evidence>
<dbReference type="Proteomes" id="UP000445000">
    <property type="component" value="Unassembled WGS sequence"/>
</dbReference>
<sequence>MPKFLKVALYGGCFAAALLVGAHYTWKMSGSDQWRLVSDKDGVRVYEMKEPGSPFMKYKATMRMKSTMNRIVAGMMDRDLKSCAEWNPGCVSEQTVQPWDRQDRSFVHFYRVNLPNPMAPREFLLKAQFTPDTQDQSVFIQYTAMPDELPRNDCCYRVTHMNNNWRFTPAGKGEIEVDFMQDMDVGMPYFVYNLLAPGFVHDGLLSLPRIVNQPKYDQENVLFATTEAPKLTPPTTLASPIVTTKTPASAFATAAFK</sequence>
<evidence type="ECO:0000313" key="1">
    <source>
        <dbReference type="EMBL" id="GFE82935.1"/>
    </source>
</evidence>
<dbReference type="InterPro" id="IPR023393">
    <property type="entry name" value="START-like_dom_sf"/>
</dbReference>
<dbReference type="AlphaFoldDB" id="A0A829YHN3"/>
<dbReference type="Gene3D" id="3.30.530.20">
    <property type="match status" value="1"/>
</dbReference>
<organism evidence="1 2">
    <name type="scientific">Steroidobacter agaridevorans</name>
    <dbReference type="NCBI Taxonomy" id="2695856"/>
    <lineage>
        <taxon>Bacteria</taxon>
        <taxon>Pseudomonadati</taxon>
        <taxon>Pseudomonadota</taxon>
        <taxon>Gammaproteobacteria</taxon>
        <taxon>Steroidobacterales</taxon>
        <taxon>Steroidobacteraceae</taxon>
        <taxon>Steroidobacter</taxon>
    </lineage>
</organism>
<dbReference type="RefSeq" id="WP_161814564.1">
    <property type="nucleotide sequence ID" value="NZ_BLJN01000005.1"/>
</dbReference>
<protein>
    <recommendedName>
        <fullName evidence="3">START domain-containing protein</fullName>
    </recommendedName>
</protein>
<evidence type="ECO:0000313" key="2">
    <source>
        <dbReference type="Proteomes" id="UP000445000"/>
    </source>
</evidence>
<accession>A0A829YHN3</accession>
<comment type="caution">
    <text evidence="1">The sequence shown here is derived from an EMBL/GenBank/DDBJ whole genome shotgun (WGS) entry which is preliminary data.</text>
</comment>
<keyword evidence="2" id="KW-1185">Reference proteome</keyword>
<gene>
    <name evidence="1" type="ORF">GCM10011487_49350</name>
</gene>
<name>A0A829YHN3_9GAMM</name>